<dbReference type="GO" id="GO:0005886">
    <property type="term" value="C:plasma membrane"/>
    <property type="evidence" value="ECO:0007669"/>
    <property type="project" value="UniProtKB-SubCell"/>
</dbReference>
<keyword evidence="6" id="KW-1278">Translocase</keyword>
<keyword evidence="8" id="KW-0812">Transmembrane</keyword>
<evidence type="ECO:0000313" key="10">
    <source>
        <dbReference type="Proteomes" id="UP000264719"/>
    </source>
</evidence>
<keyword evidence="8" id="KW-1133">Transmembrane helix</keyword>
<feature type="transmembrane region" description="Helical" evidence="8">
    <location>
        <begin position="59"/>
        <end position="79"/>
    </location>
</feature>
<protein>
    <submittedName>
        <fullName evidence="9">ATPase</fullName>
    </submittedName>
</protein>
<dbReference type="GO" id="GO:0043682">
    <property type="term" value="F:P-type divalent copper transporter activity"/>
    <property type="evidence" value="ECO:0007669"/>
    <property type="project" value="TreeGrafter"/>
</dbReference>
<dbReference type="EMBL" id="DMVW01000050">
    <property type="protein sequence ID" value="HAR51294.1"/>
    <property type="molecule type" value="Genomic_DNA"/>
</dbReference>
<organism evidence="9 10">
    <name type="scientific">Roseovarius nubinhibens</name>
    <dbReference type="NCBI Taxonomy" id="314263"/>
    <lineage>
        <taxon>Bacteria</taxon>
        <taxon>Pseudomonadati</taxon>
        <taxon>Pseudomonadota</taxon>
        <taxon>Alphaproteobacteria</taxon>
        <taxon>Rhodobacterales</taxon>
        <taxon>Roseobacteraceae</taxon>
        <taxon>Roseovarius</taxon>
    </lineage>
</organism>
<feature type="non-terminal residue" evidence="9">
    <location>
        <position position="1"/>
    </location>
</feature>
<dbReference type="PANTHER" id="PTHR43520:SF5">
    <property type="entry name" value="CATION-TRANSPORTING P-TYPE ATPASE-RELATED"/>
    <property type="match status" value="1"/>
</dbReference>
<evidence type="ECO:0000256" key="2">
    <source>
        <dbReference type="ARBA" id="ARBA00022448"/>
    </source>
</evidence>
<dbReference type="GO" id="GO:0005507">
    <property type="term" value="F:copper ion binding"/>
    <property type="evidence" value="ECO:0007669"/>
    <property type="project" value="TreeGrafter"/>
</dbReference>
<keyword evidence="7" id="KW-0406">Ion transport</keyword>
<keyword evidence="4" id="KW-0597">Phosphoprotein</keyword>
<keyword evidence="8" id="KW-0472">Membrane</keyword>
<name>A0A348W9T2_9RHOB</name>
<evidence type="ECO:0000256" key="4">
    <source>
        <dbReference type="ARBA" id="ARBA00022553"/>
    </source>
</evidence>
<feature type="transmembrane region" description="Helical" evidence="8">
    <location>
        <begin position="85"/>
        <end position="106"/>
    </location>
</feature>
<evidence type="ECO:0000256" key="3">
    <source>
        <dbReference type="ARBA" id="ARBA00022475"/>
    </source>
</evidence>
<comment type="caution">
    <text evidence="9">The sequence shown here is derived from an EMBL/GenBank/DDBJ whole genome shotgun (WGS) entry which is preliminary data.</text>
</comment>
<proteinExistence type="predicted"/>
<gene>
    <name evidence="9" type="ORF">DCS45_05360</name>
</gene>
<reference evidence="9 10" key="1">
    <citation type="journal article" date="2018" name="Nat. Biotechnol.">
        <title>A standardized bacterial taxonomy based on genome phylogeny substantially revises the tree of life.</title>
        <authorList>
            <person name="Parks D.H."/>
            <person name="Chuvochina M."/>
            <person name="Waite D.W."/>
            <person name="Rinke C."/>
            <person name="Skarshewski A."/>
            <person name="Chaumeil P.A."/>
            <person name="Hugenholtz P."/>
        </authorList>
    </citation>
    <scope>NUCLEOTIDE SEQUENCE [LARGE SCALE GENOMIC DNA]</scope>
    <source>
        <strain evidence="9">UBA9169</strain>
    </source>
</reference>
<keyword evidence="5" id="KW-0460">Magnesium</keyword>
<feature type="non-terminal residue" evidence="9">
    <location>
        <position position="175"/>
    </location>
</feature>
<accession>A0A348W9T2</accession>
<evidence type="ECO:0000313" key="9">
    <source>
        <dbReference type="EMBL" id="HAR51294.1"/>
    </source>
</evidence>
<dbReference type="AlphaFoldDB" id="A0A348W9T2"/>
<evidence type="ECO:0000256" key="6">
    <source>
        <dbReference type="ARBA" id="ARBA00022967"/>
    </source>
</evidence>
<feature type="transmembrane region" description="Helical" evidence="8">
    <location>
        <begin position="118"/>
        <end position="140"/>
    </location>
</feature>
<evidence type="ECO:0000256" key="8">
    <source>
        <dbReference type="SAM" id="Phobius"/>
    </source>
</evidence>
<comment type="subcellular location">
    <subcellularLocation>
        <location evidence="1">Cell membrane</location>
        <topology evidence="1">Multi-pass membrane protein</topology>
    </subcellularLocation>
</comment>
<feature type="transmembrane region" description="Helical" evidence="8">
    <location>
        <begin position="146"/>
        <end position="165"/>
    </location>
</feature>
<dbReference type="Proteomes" id="UP000264719">
    <property type="component" value="Unassembled WGS sequence"/>
</dbReference>
<keyword evidence="3" id="KW-1003">Cell membrane</keyword>
<evidence type="ECO:0000256" key="7">
    <source>
        <dbReference type="ARBA" id="ARBA00023065"/>
    </source>
</evidence>
<evidence type="ECO:0000256" key="1">
    <source>
        <dbReference type="ARBA" id="ARBA00004651"/>
    </source>
</evidence>
<dbReference type="PANTHER" id="PTHR43520">
    <property type="entry name" value="ATP7, ISOFORM B"/>
    <property type="match status" value="1"/>
</dbReference>
<sequence>RDARVNLSRKQVRISGPRLDPETLIDALARAGHRAQELQDGLLAGQGDEMRNLLLRTGVAGFAMMNVMLLSVAVWSGAAETTEQMFHLISAAIALPAVGFAARPFFASAATALRAGRLNMDVPISLAILLAALVSLIGALQGADRHSWFDAALALTFFLLIGRTLDHAGRSAARS</sequence>
<evidence type="ECO:0000256" key="5">
    <source>
        <dbReference type="ARBA" id="ARBA00022842"/>
    </source>
</evidence>
<keyword evidence="2" id="KW-0813">Transport</keyword>
<dbReference type="GO" id="GO:0055070">
    <property type="term" value="P:copper ion homeostasis"/>
    <property type="evidence" value="ECO:0007669"/>
    <property type="project" value="TreeGrafter"/>
</dbReference>